<dbReference type="InterPro" id="IPR016431">
    <property type="entry name" value="Pyrv-formate_lyase-activ_prd"/>
</dbReference>
<dbReference type="SFLD" id="SFLDS00029">
    <property type="entry name" value="Radical_SAM"/>
    <property type="match status" value="1"/>
</dbReference>
<dbReference type="AlphaFoldDB" id="A0A1E4TM68"/>
<dbReference type="GO" id="GO:0046872">
    <property type="term" value="F:metal ion binding"/>
    <property type="evidence" value="ECO:0007669"/>
    <property type="project" value="UniProtKB-KW"/>
</dbReference>
<dbReference type="InterPro" id="IPR058240">
    <property type="entry name" value="rSAM_sf"/>
</dbReference>
<evidence type="ECO:0000259" key="9">
    <source>
        <dbReference type="Pfam" id="PF04055"/>
    </source>
</evidence>
<keyword evidence="2" id="KW-0004">4Fe-4S</keyword>
<dbReference type="InterPro" id="IPR013785">
    <property type="entry name" value="Aldolase_TIM"/>
</dbReference>
<dbReference type="GO" id="GO:0051539">
    <property type="term" value="F:4 iron, 4 sulfur cluster binding"/>
    <property type="evidence" value="ECO:0007669"/>
    <property type="project" value="UniProtKB-KW"/>
</dbReference>
<accession>A0A1E4TM68</accession>
<dbReference type="InterPro" id="IPR001989">
    <property type="entry name" value="Radical_activat_CS"/>
</dbReference>
<comment type="cofactor">
    <cofactor evidence="8">
        <name>[4Fe-4S] cluster</name>
        <dbReference type="ChEBI" id="CHEBI:49883"/>
    </cofactor>
    <text evidence="8">Binds 1 [4Fe-4S] cluster. The cluster is coordinated with 3 cysteines and an exchangeable S-adenosyl-L-methionine.</text>
</comment>
<evidence type="ECO:0000313" key="10">
    <source>
        <dbReference type="EMBL" id="ODV92833.1"/>
    </source>
</evidence>
<dbReference type="Pfam" id="PF04055">
    <property type="entry name" value="Radical_SAM"/>
    <property type="match status" value="1"/>
</dbReference>
<keyword evidence="4 8" id="KW-0479">Metal-binding</keyword>
<evidence type="ECO:0000256" key="2">
    <source>
        <dbReference type="ARBA" id="ARBA00022485"/>
    </source>
</evidence>
<dbReference type="PROSITE" id="PS01087">
    <property type="entry name" value="RADICAL_ACTIVATING"/>
    <property type="match status" value="1"/>
</dbReference>
<dbReference type="GO" id="GO:0016491">
    <property type="term" value="F:oxidoreductase activity"/>
    <property type="evidence" value="ECO:0007669"/>
    <property type="project" value="UniProtKB-KW"/>
</dbReference>
<evidence type="ECO:0000256" key="8">
    <source>
        <dbReference type="PIRSR" id="PIRSR004869-50"/>
    </source>
</evidence>
<feature type="binding site" evidence="8">
    <location>
        <position position="113"/>
    </location>
    <ligand>
        <name>[4Fe-4S] cluster</name>
        <dbReference type="ChEBI" id="CHEBI:49883"/>
        <note>4Fe-4S-S-AdoMet</note>
    </ligand>
</feature>
<dbReference type="Proteomes" id="UP000095023">
    <property type="component" value="Unassembled WGS sequence"/>
</dbReference>
<dbReference type="SFLD" id="SFLDG01099">
    <property type="entry name" value="Uncharacterised_Radical_SAM_Su"/>
    <property type="match status" value="1"/>
</dbReference>
<dbReference type="EMBL" id="KV453841">
    <property type="protein sequence ID" value="ODV92833.1"/>
    <property type="molecule type" value="Genomic_DNA"/>
</dbReference>
<reference evidence="11" key="1">
    <citation type="submission" date="2016-02" db="EMBL/GenBank/DDBJ databases">
        <title>Comparative genomics of biotechnologically important yeasts.</title>
        <authorList>
            <consortium name="DOE Joint Genome Institute"/>
            <person name="Riley R."/>
            <person name="Haridas S."/>
            <person name="Wolfe K.H."/>
            <person name="Lopes M.R."/>
            <person name="Hittinger C.T."/>
            <person name="Goker M."/>
            <person name="Salamov A."/>
            <person name="Wisecaver J."/>
            <person name="Long T.M."/>
            <person name="Aerts A.L."/>
            <person name="Barry K."/>
            <person name="Choi C."/>
            <person name="Clum A."/>
            <person name="Coughlan A.Y."/>
            <person name="Deshpande S."/>
            <person name="Douglass A.P."/>
            <person name="Hanson S.J."/>
            <person name="Klenk H.-P."/>
            <person name="Labutti K."/>
            <person name="Lapidus A."/>
            <person name="Lindquist E."/>
            <person name="Lipzen A."/>
            <person name="Meier-Kolthoff J.P."/>
            <person name="Ohm R.A."/>
            <person name="Otillar R.P."/>
            <person name="Pangilinan J."/>
            <person name="Peng Y."/>
            <person name="Rokas A."/>
            <person name="Rosa C.A."/>
            <person name="Scheuner C."/>
            <person name="Sibirny A.A."/>
            <person name="Slot J.C."/>
            <person name="Stielow J.B."/>
            <person name="Sun H."/>
            <person name="Kurtzman C.P."/>
            <person name="Blackwell M."/>
            <person name="Jeffries T.W."/>
            <person name="Grigoriev I.V."/>
        </authorList>
    </citation>
    <scope>NUCLEOTIDE SEQUENCE [LARGE SCALE GENOMIC DNA]</scope>
    <source>
        <strain evidence="11">NRRL Y-17796</strain>
    </source>
</reference>
<organism evidence="10 11">
    <name type="scientific">Tortispora caseinolytica NRRL Y-17796</name>
    <dbReference type="NCBI Taxonomy" id="767744"/>
    <lineage>
        <taxon>Eukaryota</taxon>
        <taxon>Fungi</taxon>
        <taxon>Dikarya</taxon>
        <taxon>Ascomycota</taxon>
        <taxon>Saccharomycotina</taxon>
        <taxon>Trigonopsidomycetes</taxon>
        <taxon>Trigonopsidales</taxon>
        <taxon>Trigonopsidaceae</taxon>
        <taxon>Tortispora</taxon>
    </lineage>
</organism>
<dbReference type="PANTHER" id="PTHR43075">
    <property type="entry name" value="FORMATE LYASE ACTIVATING ENZYME, PUTATIVE (AFU_ORTHOLOGUE AFUA_2G15630)-RELATED"/>
    <property type="match status" value="1"/>
</dbReference>
<feature type="binding site" evidence="8">
    <location>
        <position position="109"/>
    </location>
    <ligand>
        <name>[4Fe-4S] cluster</name>
        <dbReference type="ChEBI" id="CHEBI:49883"/>
        <note>4Fe-4S-S-AdoMet</note>
    </ligand>
</feature>
<feature type="domain" description="Radical SAM core" evidence="9">
    <location>
        <begin position="104"/>
        <end position="244"/>
    </location>
</feature>
<dbReference type="SUPFAM" id="SSF102114">
    <property type="entry name" value="Radical SAM enzymes"/>
    <property type="match status" value="1"/>
</dbReference>
<keyword evidence="6 8" id="KW-0408">Iron</keyword>
<gene>
    <name evidence="10" type="ORF">CANCADRAFT_30866</name>
</gene>
<dbReference type="PANTHER" id="PTHR43075:SF1">
    <property type="entry name" value="FORMATE LYASE ACTIVATING ENZYME, PUTATIVE (AFU_ORTHOLOGUE AFUA_2G15630)-RELATED"/>
    <property type="match status" value="1"/>
</dbReference>
<dbReference type="CDD" id="cd01335">
    <property type="entry name" value="Radical_SAM"/>
    <property type="match status" value="1"/>
</dbReference>
<evidence type="ECO:0000256" key="3">
    <source>
        <dbReference type="ARBA" id="ARBA00022691"/>
    </source>
</evidence>
<keyword evidence="11" id="KW-1185">Reference proteome</keyword>
<dbReference type="InterPro" id="IPR007197">
    <property type="entry name" value="rSAM"/>
</dbReference>
<evidence type="ECO:0000313" key="11">
    <source>
        <dbReference type="Proteomes" id="UP000095023"/>
    </source>
</evidence>
<dbReference type="Gene3D" id="3.20.20.70">
    <property type="entry name" value="Aldolase class I"/>
    <property type="match status" value="1"/>
</dbReference>
<evidence type="ECO:0000256" key="6">
    <source>
        <dbReference type="ARBA" id="ARBA00023004"/>
    </source>
</evidence>
<proteinExistence type="inferred from homology"/>
<dbReference type="PIRSF" id="PIRSF004869">
    <property type="entry name" value="PflX_prd"/>
    <property type="match status" value="1"/>
</dbReference>
<evidence type="ECO:0000256" key="7">
    <source>
        <dbReference type="ARBA" id="ARBA00023014"/>
    </source>
</evidence>
<comment type="similarity">
    <text evidence="1">Belongs to the organic radical-activating enzymes family.</text>
</comment>
<protein>
    <recommendedName>
        <fullName evidence="9">Radical SAM core domain-containing protein</fullName>
    </recommendedName>
</protein>
<evidence type="ECO:0000256" key="4">
    <source>
        <dbReference type="ARBA" id="ARBA00022723"/>
    </source>
</evidence>
<evidence type="ECO:0000256" key="1">
    <source>
        <dbReference type="ARBA" id="ARBA00009777"/>
    </source>
</evidence>
<keyword evidence="7 8" id="KW-0411">Iron-sulfur</keyword>
<keyword evidence="5" id="KW-0560">Oxidoreductase</keyword>
<sequence length="349" mass="40054">MRRLRSATRCVLAQNRRHIRIQPQFLVDMYHPRYTWLTDEEAKQRYHQAEDHLHHCNLCPHKCNVDRYKETGYCMIGAKALVSNIGPHLGEESCLIGTGGSGTIFFSGCNLRCVFCQNYDISHVAQGEKLGPEELADWMIKLQDVGRCPNINLVTPEHVVPIVAQAILCARDKGLKVPIVYNTSAFDALESLDLLHNLVDIYMPDFKVWEPKTAARLLKSSAYPEHAKQSIKKMHEQVGNLKFTFDGLALTGVLVRHLVMPHYIEESKQIMRWIAENLGKDTFVHIMEQYFPHAHVGKPKRGKNKDPEDVRYAEINRPIRSSEYEEVVAEAKRVGLWRFENADEYGLYA</sequence>
<dbReference type="InterPro" id="IPR040085">
    <property type="entry name" value="MJ0674-like"/>
</dbReference>
<evidence type="ECO:0000256" key="5">
    <source>
        <dbReference type="ARBA" id="ARBA00023002"/>
    </source>
</evidence>
<dbReference type="OrthoDB" id="1856718at2759"/>
<feature type="binding site" evidence="8">
    <location>
        <position position="116"/>
    </location>
    <ligand>
        <name>[4Fe-4S] cluster</name>
        <dbReference type="ChEBI" id="CHEBI:49883"/>
        <note>4Fe-4S-S-AdoMet</note>
    </ligand>
</feature>
<keyword evidence="3 8" id="KW-0949">S-adenosyl-L-methionine</keyword>
<name>A0A1E4TM68_9ASCO</name>